<proteinExistence type="predicted"/>
<evidence type="ECO:0000313" key="4">
    <source>
        <dbReference type="Proteomes" id="UP000232615"/>
    </source>
</evidence>
<name>V9SE18_9VIRU</name>
<dbReference type="InterPro" id="IPR000719">
    <property type="entry name" value="Prot_kinase_dom"/>
</dbReference>
<keyword evidence="3" id="KW-0418">Kinase</keyword>
<protein>
    <submittedName>
        <fullName evidence="3">Serine/threonine protein kinase</fullName>
    </submittedName>
</protein>
<keyword evidence="1" id="KW-0067">ATP-binding</keyword>
<evidence type="ECO:0000256" key="1">
    <source>
        <dbReference type="PROSITE-ProRule" id="PRU10141"/>
    </source>
</evidence>
<sequence>MKVCHERSGREGVHQKFMFPWSEIQRYTKLQRFSEKEKLDCLLTYFDKVCLPYECEDDSLAVKKYGQSWTRFNDMENFTFLKKIGEGSYGHVYKVKHKSGSVYAMKLFDVLFSERPCSDQWDPYLVYEFCIGRREAVFLLEATLAKKNKHIPKFYDFGFCILNGRARSYILMEYVKGRSIFGSSLSTRTDFEDMTRQVFDAVKDIHSLGYAHCDISPMNLMMTKDGEIKVIDFGTAAKEEEAEDYIMGSINPPENWSGKTLTFERLFAVDVWCAAYSLLTVARGRATKNLLPHQNTLVECLDDLCGLIKDAELNTVLPFVLYEALSVNPEERPRF</sequence>
<gene>
    <name evidence="3" type="ORF">TNS_ORF430</name>
</gene>
<dbReference type="GO" id="GO:0005524">
    <property type="term" value="F:ATP binding"/>
    <property type="evidence" value="ECO:0007669"/>
    <property type="project" value="UniProtKB-UniRule"/>
</dbReference>
<feature type="binding site" evidence="1">
    <location>
        <position position="106"/>
    </location>
    <ligand>
        <name>ATP</name>
        <dbReference type="ChEBI" id="CHEBI:30616"/>
    </ligand>
</feature>
<dbReference type="GO" id="GO:0004674">
    <property type="term" value="F:protein serine/threonine kinase activity"/>
    <property type="evidence" value="ECO:0007669"/>
    <property type="project" value="UniProtKB-KW"/>
</dbReference>
<keyword evidence="4" id="KW-1185">Reference proteome</keyword>
<keyword evidence="3" id="KW-0723">Serine/threonine-protein kinase</keyword>
<organism evidence="3 4">
    <name type="scientific">Tunisvirus fontaine2</name>
    <dbReference type="NCBI Taxonomy" id="1421067"/>
    <lineage>
        <taxon>Viruses</taxon>
        <taxon>Varidnaviria</taxon>
        <taxon>Bamfordvirae</taxon>
        <taxon>Nucleocytoviricota</taxon>
        <taxon>Megaviricetes</taxon>
        <taxon>Pimascovirales</taxon>
        <taxon>Pimascovirales incertae sedis</taxon>
        <taxon>Marseilleviridae</taxon>
        <taxon>Losannavirus</taxon>
        <taxon>Losannavirus tunisense</taxon>
    </lineage>
</organism>
<evidence type="ECO:0000259" key="2">
    <source>
        <dbReference type="PROSITE" id="PS50011"/>
    </source>
</evidence>
<dbReference type="SMART" id="SM00220">
    <property type="entry name" value="S_TKc"/>
    <property type="match status" value="1"/>
</dbReference>
<accession>V9SE18</accession>
<keyword evidence="1" id="KW-0547">Nucleotide-binding</keyword>
<dbReference type="Pfam" id="PF00069">
    <property type="entry name" value="Pkinase"/>
    <property type="match status" value="1"/>
</dbReference>
<keyword evidence="3" id="KW-0808">Transferase</keyword>
<dbReference type="SUPFAM" id="SSF56112">
    <property type="entry name" value="Protein kinase-like (PK-like)"/>
    <property type="match status" value="1"/>
</dbReference>
<dbReference type="PROSITE" id="PS00107">
    <property type="entry name" value="PROTEIN_KINASE_ATP"/>
    <property type="match status" value="1"/>
</dbReference>
<dbReference type="EMBL" id="KF483846">
    <property type="protein sequence ID" value="AHC55148.1"/>
    <property type="molecule type" value="Genomic_DNA"/>
</dbReference>
<dbReference type="InterPro" id="IPR011009">
    <property type="entry name" value="Kinase-like_dom_sf"/>
</dbReference>
<dbReference type="PROSITE" id="PS50011">
    <property type="entry name" value="PROTEIN_KINASE_DOM"/>
    <property type="match status" value="1"/>
</dbReference>
<evidence type="ECO:0000313" key="3">
    <source>
        <dbReference type="EMBL" id="AHC55148.1"/>
    </source>
</evidence>
<dbReference type="InterPro" id="IPR053235">
    <property type="entry name" value="Ser_Thr_kinase"/>
</dbReference>
<feature type="domain" description="Protein kinase" evidence="2">
    <location>
        <begin position="78"/>
        <end position="335"/>
    </location>
</feature>
<dbReference type="InterPro" id="IPR017441">
    <property type="entry name" value="Protein_kinase_ATP_BS"/>
</dbReference>
<dbReference type="Gene3D" id="1.10.510.10">
    <property type="entry name" value="Transferase(Phosphotransferase) domain 1"/>
    <property type="match status" value="1"/>
</dbReference>
<reference evidence="3 4" key="1">
    <citation type="journal article" date="2014" name="Arch. Virol.">
        <title>Complete genome sequence of Tunisvirus, a new member of the proposed family Marseilleviridae.</title>
        <authorList>
            <person name="Aherfi S."/>
            <person name="Boughalmi M."/>
            <person name="Pagnier I."/>
            <person name="Fournous G."/>
            <person name="La Scola B."/>
            <person name="Raoult D."/>
            <person name="Colson P."/>
        </authorList>
    </citation>
    <scope>NUCLEOTIDE SEQUENCE [LARGE SCALE GENOMIC DNA]</scope>
    <source>
        <strain evidence="3 4">U484</strain>
    </source>
</reference>
<dbReference type="Proteomes" id="UP000232615">
    <property type="component" value="Segment"/>
</dbReference>
<dbReference type="Gene3D" id="3.30.200.20">
    <property type="entry name" value="Phosphorylase Kinase, domain 1"/>
    <property type="match status" value="1"/>
</dbReference>
<dbReference type="PANTHER" id="PTHR24361">
    <property type="entry name" value="MITOGEN-ACTIVATED KINASE KINASE KINASE"/>
    <property type="match status" value="1"/>
</dbReference>